<gene>
    <name evidence="9" type="ORF">BJL90_14825</name>
    <name evidence="10" type="ORF">CLFO_19080</name>
</gene>
<dbReference type="GO" id="GO:0016740">
    <property type="term" value="F:transferase activity"/>
    <property type="evidence" value="ECO:0007669"/>
    <property type="project" value="UniProtKB-KW"/>
</dbReference>
<dbReference type="KEGG" id="cfm:BJL90_14825"/>
<reference evidence="10 12" key="2">
    <citation type="submission" date="2017-03" db="EMBL/GenBank/DDBJ databases">
        <title>Complete sequence of Clostridium formicaceticum DSM 92.</title>
        <authorList>
            <person name="Poehlein A."/>
            <person name="Karl M."/>
            <person name="Bengelsdorf F.R."/>
            <person name="Duerre P."/>
            <person name="Daniel R."/>
        </authorList>
    </citation>
    <scope>NUCLEOTIDE SEQUENCE [LARGE SCALE GENOMIC DNA]</scope>
    <source>
        <strain evidence="10 12">DSM 92</strain>
    </source>
</reference>
<dbReference type="GO" id="GO:0071555">
    <property type="term" value="P:cell wall organization"/>
    <property type="evidence" value="ECO:0007669"/>
    <property type="project" value="UniProtKB-UniRule"/>
</dbReference>
<dbReference type="GO" id="GO:0009252">
    <property type="term" value="P:peptidoglycan biosynthetic process"/>
    <property type="evidence" value="ECO:0007669"/>
    <property type="project" value="UniProtKB-KW"/>
</dbReference>
<feature type="domain" description="L,D-TPase catalytic" evidence="8">
    <location>
        <begin position="70"/>
        <end position="219"/>
    </location>
</feature>
<feature type="active site" description="Nucleophile" evidence="6">
    <location>
        <position position="195"/>
    </location>
</feature>
<evidence type="ECO:0000313" key="12">
    <source>
        <dbReference type="Proteomes" id="UP000192478"/>
    </source>
</evidence>
<dbReference type="EMBL" id="CP017603">
    <property type="protein sequence ID" value="AOY77016.1"/>
    <property type="molecule type" value="Genomic_DNA"/>
</dbReference>
<keyword evidence="7" id="KW-1133">Transmembrane helix</keyword>
<dbReference type="CDD" id="cd16913">
    <property type="entry name" value="YkuD_like"/>
    <property type="match status" value="1"/>
</dbReference>
<name>A0AAC9WG43_9CLOT</name>
<dbReference type="EMBL" id="CP020559">
    <property type="protein sequence ID" value="ARE87508.1"/>
    <property type="molecule type" value="Genomic_DNA"/>
</dbReference>
<evidence type="ECO:0000313" key="9">
    <source>
        <dbReference type="EMBL" id="AOY77016.1"/>
    </source>
</evidence>
<dbReference type="Gene3D" id="2.40.440.10">
    <property type="entry name" value="L,D-transpeptidase catalytic domain-like"/>
    <property type="match status" value="1"/>
</dbReference>
<dbReference type="InterPro" id="IPR038063">
    <property type="entry name" value="Transpep_catalytic_dom"/>
</dbReference>
<keyword evidence="7" id="KW-0812">Transmembrane</keyword>
<evidence type="ECO:0000256" key="3">
    <source>
        <dbReference type="ARBA" id="ARBA00022960"/>
    </source>
</evidence>
<dbReference type="AlphaFoldDB" id="A0AAC9WG43"/>
<evidence type="ECO:0000256" key="2">
    <source>
        <dbReference type="ARBA" id="ARBA00022679"/>
    </source>
</evidence>
<proteinExistence type="predicted"/>
<dbReference type="PANTHER" id="PTHR36699">
    <property type="entry name" value="LD-TRANSPEPTIDASE"/>
    <property type="match status" value="1"/>
</dbReference>
<keyword evidence="4 6" id="KW-0573">Peptidoglycan synthesis</keyword>
<feature type="transmembrane region" description="Helical" evidence="7">
    <location>
        <begin position="6"/>
        <end position="27"/>
    </location>
</feature>
<comment type="pathway">
    <text evidence="1 6">Cell wall biogenesis; peptidoglycan biosynthesis.</text>
</comment>
<sequence length="220" mass="24811">MKNLIYFLVIAGTIVVILSGNIILEYLNSTPPIVMDNSTQFQEVGEANTFQTTENLKLFLEKPQIEPSSASIKIYKELRVLELYGDEILIGRFKIALGGNPIGDKNQEGDSKTPEGQYYICTRNDRSKYTLFLGLSYPNIEDAQRGLKNELIDEEIFNIVKYANEHKQRPPWDTPLGGAVGIHGKGNAYDWTLGCIALSDEDIKVLWDYTSLKTPVEIFK</sequence>
<dbReference type="PROSITE" id="PS52029">
    <property type="entry name" value="LD_TPASE"/>
    <property type="match status" value="1"/>
</dbReference>
<dbReference type="Pfam" id="PF03734">
    <property type="entry name" value="YkuD"/>
    <property type="match status" value="1"/>
</dbReference>
<keyword evidence="5 6" id="KW-0961">Cell wall biogenesis/degradation</keyword>
<dbReference type="SUPFAM" id="SSF141523">
    <property type="entry name" value="L,D-transpeptidase catalytic domain-like"/>
    <property type="match status" value="1"/>
</dbReference>
<dbReference type="GO" id="GO:0008360">
    <property type="term" value="P:regulation of cell shape"/>
    <property type="evidence" value="ECO:0007669"/>
    <property type="project" value="UniProtKB-UniRule"/>
</dbReference>
<keyword evidence="2" id="KW-0808">Transferase</keyword>
<evidence type="ECO:0000256" key="1">
    <source>
        <dbReference type="ARBA" id="ARBA00004752"/>
    </source>
</evidence>
<keyword evidence="11" id="KW-1185">Reference proteome</keyword>
<accession>A0AAC9WG43</accession>
<keyword evidence="7" id="KW-0472">Membrane</keyword>
<evidence type="ECO:0000313" key="11">
    <source>
        <dbReference type="Proteomes" id="UP000177894"/>
    </source>
</evidence>
<feature type="active site" description="Proton donor/acceptor" evidence="6">
    <location>
        <position position="183"/>
    </location>
</feature>
<dbReference type="RefSeq" id="WP_070969642.1">
    <property type="nucleotide sequence ID" value="NZ_CP017603.1"/>
</dbReference>
<dbReference type="Proteomes" id="UP000192478">
    <property type="component" value="Chromosome"/>
</dbReference>
<evidence type="ECO:0000256" key="4">
    <source>
        <dbReference type="ARBA" id="ARBA00022984"/>
    </source>
</evidence>
<dbReference type="InterPro" id="IPR005490">
    <property type="entry name" value="LD_TPept_cat_dom"/>
</dbReference>
<reference evidence="9 11" key="1">
    <citation type="submission" date="2016-10" db="EMBL/GenBank/DDBJ databases">
        <title>Complete Genome Sequence of Acetogen Clostridium formicoaceticum ATCC 27076.</title>
        <authorList>
            <person name="Bao T."/>
            <person name="Cheng C."/>
            <person name="Zhao J."/>
            <person name="Yang S.-T."/>
            <person name="Wang J."/>
            <person name="Wang M."/>
        </authorList>
    </citation>
    <scope>NUCLEOTIDE SEQUENCE [LARGE SCALE GENOMIC DNA]</scope>
    <source>
        <strain evidence="9 11">ATCC 27076</strain>
    </source>
</reference>
<evidence type="ECO:0000259" key="8">
    <source>
        <dbReference type="PROSITE" id="PS52029"/>
    </source>
</evidence>
<dbReference type="PANTHER" id="PTHR36699:SF1">
    <property type="entry name" value="L,D-TRANSPEPTIDASE YAFK-RELATED"/>
    <property type="match status" value="1"/>
</dbReference>
<evidence type="ECO:0000313" key="10">
    <source>
        <dbReference type="EMBL" id="ARE87508.1"/>
    </source>
</evidence>
<evidence type="ECO:0000256" key="7">
    <source>
        <dbReference type="SAM" id="Phobius"/>
    </source>
</evidence>
<organism evidence="10 12">
    <name type="scientific">Clostridium formicaceticum</name>
    <dbReference type="NCBI Taxonomy" id="1497"/>
    <lineage>
        <taxon>Bacteria</taxon>
        <taxon>Bacillati</taxon>
        <taxon>Bacillota</taxon>
        <taxon>Clostridia</taxon>
        <taxon>Eubacteriales</taxon>
        <taxon>Clostridiaceae</taxon>
        <taxon>Clostridium</taxon>
    </lineage>
</organism>
<protein>
    <submittedName>
        <fullName evidence="10">L,D-transpeptidase catalytic domain</fullName>
    </submittedName>
</protein>
<keyword evidence="3 6" id="KW-0133">Cell shape</keyword>
<evidence type="ECO:0000256" key="6">
    <source>
        <dbReference type="PROSITE-ProRule" id="PRU01373"/>
    </source>
</evidence>
<evidence type="ECO:0000256" key="5">
    <source>
        <dbReference type="ARBA" id="ARBA00023316"/>
    </source>
</evidence>
<dbReference type="Proteomes" id="UP000177894">
    <property type="component" value="Chromosome"/>
</dbReference>